<keyword evidence="3" id="KW-1185">Reference proteome</keyword>
<gene>
    <name evidence="2" type="ORF">D2E23_1763</name>
</gene>
<reference evidence="2 3" key="1">
    <citation type="submission" date="2018-09" db="EMBL/GenBank/DDBJ databases">
        <title>Characterization of the phylogenetic diversity of five novel species belonging to the genus Bifidobacterium.</title>
        <authorList>
            <person name="Lugli G.A."/>
            <person name="Duranti S."/>
            <person name="Milani C."/>
        </authorList>
    </citation>
    <scope>NUCLEOTIDE SEQUENCE [LARGE SCALE GENOMIC DNA]</scope>
    <source>
        <strain evidence="2 3">2028B</strain>
    </source>
</reference>
<name>A0A430FBJ2_9BIFI</name>
<dbReference type="Pfam" id="PF04480">
    <property type="entry name" value="DUF559"/>
    <property type="match status" value="1"/>
</dbReference>
<dbReference type="AlphaFoldDB" id="A0A430FBJ2"/>
<dbReference type="Gene3D" id="3.40.960.10">
    <property type="entry name" value="VSR Endonuclease"/>
    <property type="match status" value="1"/>
</dbReference>
<sequence>MINDDSITLKQLTAIKQDRMLVCETLQKRLRTTIPVYDLCTSLELQSVELPRERILDKTKCHMAFRDLAEKRQITQTAPHCYGNDFDTVTVARRFQCVAIADVWMHYARFLSLKELVVLIDNLTRRDRRLKRTTLEYLHESLKKAGRFQGRRKCLQALRLAKENTDSSYETRGRLALMQYGLPCPEVNYPVKLANVTALLDMAYPIWRICIEYDGRHHAAQWKDDNRRREQLERKGWVIIKLFAEDLADDNSEERAALRVAQAIEQVTGKPFPLTSRQTLERLSDGRRWRHNTLQCGSSLSSDGDTTKIHTDLNEYDAMMRSEAFWQSAERPA</sequence>
<dbReference type="EMBL" id="QXGJ01000009">
    <property type="protein sequence ID" value="RSX50215.1"/>
    <property type="molecule type" value="Genomic_DNA"/>
</dbReference>
<accession>A0A430FBJ2</accession>
<dbReference type="Proteomes" id="UP000288607">
    <property type="component" value="Unassembled WGS sequence"/>
</dbReference>
<evidence type="ECO:0000313" key="2">
    <source>
        <dbReference type="EMBL" id="RSX50215.1"/>
    </source>
</evidence>
<feature type="domain" description="DUF559" evidence="1">
    <location>
        <begin position="201"/>
        <end position="251"/>
    </location>
</feature>
<organism evidence="2 3">
    <name type="scientific">Bifidobacterium callimiconis</name>
    <dbReference type="NCBI Taxonomy" id="2306973"/>
    <lineage>
        <taxon>Bacteria</taxon>
        <taxon>Bacillati</taxon>
        <taxon>Actinomycetota</taxon>
        <taxon>Actinomycetes</taxon>
        <taxon>Bifidobacteriales</taxon>
        <taxon>Bifidobacteriaceae</taxon>
        <taxon>Bifidobacterium</taxon>
    </lineage>
</organism>
<dbReference type="InterPro" id="IPR007569">
    <property type="entry name" value="DUF559"/>
</dbReference>
<dbReference type="RefSeq" id="WP_126030570.1">
    <property type="nucleotide sequence ID" value="NZ_JAFEJY010000004.1"/>
</dbReference>
<evidence type="ECO:0000313" key="3">
    <source>
        <dbReference type="Proteomes" id="UP000288607"/>
    </source>
</evidence>
<dbReference type="OrthoDB" id="3173471at2"/>
<protein>
    <recommendedName>
        <fullName evidence="1">DUF559 domain-containing protein</fullName>
    </recommendedName>
</protein>
<dbReference type="InterPro" id="IPR011335">
    <property type="entry name" value="Restrct_endonuc-II-like"/>
</dbReference>
<proteinExistence type="predicted"/>
<dbReference type="SUPFAM" id="SSF52980">
    <property type="entry name" value="Restriction endonuclease-like"/>
    <property type="match status" value="1"/>
</dbReference>
<comment type="caution">
    <text evidence="2">The sequence shown here is derived from an EMBL/GenBank/DDBJ whole genome shotgun (WGS) entry which is preliminary data.</text>
</comment>
<evidence type="ECO:0000259" key="1">
    <source>
        <dbReference type="Pfam" id="PF04480"/>
    </source>
</evidence>